<gene>
    <name evidence="1" type="ORF">SAMN05216389_101272</name>
</gene>
<dbReference type="STRING" id="930131.SAMN05216389_101272"/>
<evidence type="ECO:0000313" key="2">
    <source>
        <dbReference type="Proteomes" id="UP000198618"/>
    </source>
</evidence>
<organism evidence="1 2">
    <name type="scientific">Oceanobacillus limi</name>
    <dbReference type="NCBI Taxonomy" id="930131"/>
    <lineage>
        <taxon>Bacteria</taxon>
        <taxon>Bacillati</taxon>
        <taxon>Bacillota</taxon>
        <taxon>Bacilli</taxon>
        <taxon>Bacillales</taxon>
        <taxon>Bacillaceae</taxon>
        <taxon>Oceanobacillus</taxon>
    </lineage>
</organism>
<reference evidence="1 2" key="1">
    <citation type="submission" date="2016-10" db="EMBL/GenBank/DDBJ databases">
        <authorList>
            <person name="de Groot N.N."/>
        </authorList>
    </citation>
    <scope>NUCLEOTIDE SEQUENCE [LARGE SCALE GENOMIC DNA]</scope>
    <source>
        <strain evidence="1 2">IBRC-M 10780</strain>
    </source>
</reference>
<dbReference type="AlphaFoldDB" id="A0A1H9YAW5"/>
<dbReference type="RefSeq" id="WP_090866041.1">
    <property type="nucleotide sequence ID" value="NZ_FOHE01000001.1"/>
</dbReference>
<proteinExistence type="predicted"/>
<dbReference type="EMBL" id="FOHE01000001">
    <property type="protein sequence ID" value="SES65568.1"/>
    <property type="molecule type" value="Genomic_DNA"/>
</dbReference>
<evidence type="ECO:0000313" key="1">
    <source>
        <dbReference type="EMBL" id="SES65568.1"/>
    </source>
</evidence>
<name>A0A1H9YAW5_9BACI</name>
<accession>A0A1H9YAW5</accession>
<dbReference type="Proteomes" id="UP000198618">
    <property type="component" value="Unassembled WGS sequence"/>
</dbReference>
<sequence length="182" mass="21344">MKKYETLLDQREINILENMVGKKLESLLSKSLNGMIPEPIYQFYQPIVLGFDKHYVTVDVEYMETLEGWDDYWDFSLQEQETPEPINYRGDSKSNNMMLYQPLVFLGVWSEIKGFSVYTLDSHTETEHIHSDVAIVLYLENETKLCISGRTDWSALQLTWDENKISKIIDEDCYERYVGGSK</sequence>
<keyword evidence="2" id="KW-1185">Reference proteome</keyword>
<protein>
    <submittedName>
        <fullName evidence="1">Uncharacterized protein</fullName>
    </submittedName>
</protein>